<reference evidence="2 3" key="1">
    <citation type="submission" date="2018-03" db="EMBL/GenBank/DDBJ databases">
        <title>Genomic Encyclopedia of Archaeal and Bacterial Type Strains, Phase II (KMG-II): from individual species to whole genera.</title>
        <authorList>
            <person name="Goeker M."/>
        </authorList>
    </citation>
    <scope>NUCLEOTIDE SEQUENCE [LARGE SCALE GENOMIC DNA]</scope>
    <source>
        <strain evidence="2 3">DSM 100214</strain>
    </source>
</reference>
<proteinExistence type="predicted"/>
<evidence type="ECO:0000256" key="1">
    <source>
        <dbReference type="SAM" id="Coils"/>
    </source>
</evidence>
<dbReference type="RefSeq" id="WP_110309794.1">
    <property type="nucleotide sequence ID" value="NZ_QICL01000004.1"/>
</dbReference>
<dbReference type="EMBL" id="QICL01000004">
    <property type="protein sequence ID" value="PXV66838.1"/>
    <property type="molecule type" value="Genomic_DNA"/>
</dbReference>
<feature type="coiled-coil region" evidence="1">
    <location>
        <begin position="185"/>
        <end position="219"/>
    </location>
</feature>
<evidence type="ECO:0000313" key="2">
    <source>
        <dbReference type="EMBL" id="PXV66838.1"/>
    </source>
</evidence>
<organism evidence="2 3">
    <name type="scientific">Dysgonomonas alginatilytica</name>
    <dbReference type="NCBI Taxonomy" id="1605892"/>
    <lineage>
        <taxon>Bacteria</taxon>
        <taxon>Pseudomonadati</taxon>
        <taxon>Bacteroidota</taxon>
        <taxon>Bacteroidia</taxon>
        <taxon>Bacteroidales</taxon>
        <taxon>Dysgonomonadaceae</taxon>
        <taxon>Dysgonomonas</taxon>
    </lineage>
</organism>
<dbReference type="Proteomes" id="UP000247973">
    <property type="component" value="Unassembled WGS sequence"/>
</dbReference>
<keyword evidence="1" id="KW-0175">Coiled coil</keyword>
<dbReference type="OrthoDB" id="9803716at2"/>
<name>A0A2V3PTM1_9BACT</name>
<comment type="caution">
    <text evidence="2">The sequence shown here is derived from an EMBL/GenBank/DDBJ whole genome shotgun (WGS) entry which is preliminary data.</text>
</comment>
<gene>
    <name evidence="2" type="ORF">CLV62_10499</name>
</gene>
<sequence length="281" mass="33487">MQWHLFKPRGNRRTKYKRLLERPQKSTVKNLLSQIPTEYHDWVTTKYISLYRAWLGSQTPIYSSFISGASNFPVRRMEKLNRWADNHYKRFSEWRENITQRVKRWEKKKNYSLSSEIEEQEEKLSELKEWQETMKAINKVVRNKKLTEEEVSDELTNFGISKATAYILLNPTYSYEKKGFQTWQLSNNNAKIKNTEARIAELQKRLDAEGKENESYTINGVTVEKDIAENRIKLFFPSKPDEKMRTALKSSGFRWSPNNECWQAYPSAEWKIKDLLTNYSV</sequence>
<accession>A0A2V3PTM1</accession>
<protein>
    <submittedName>
        <fullName evidence="2">Uncharacterized protein</fullName>
    </submittedName>
</protein>
<evidence type="ECO:0000313" key="3">
    <source>
        <dbReference type="Proteomes" id="UP000247973"/>
    </source>
</evidence>
<dbReference type="AlphaFoldDB" id="A0A2V3PTM1"/>
<keyword evidence="3" id="KW-1185">Reference proteome</keyword>